<evidence type="ECO:0000256" key="10">
    <source>
        <dbReference type="ARBA" id="ARBA00047317"/>
    </source>
</evidence>
<evidence type="ECO:0000256" key="5">
    <source>
        <dbReference type="ARBA" id="ARBA00022505"/>
    </source>
</evidence>
<comment type="cofactor">
    <cofactor evidence="1 11">
        <name>Mg(2+)</name>
        <dbReference type="ChEBI" id="CHEBI:18420"/>
    </cofactor>
</comment>
<dbReference type="AlphaFoldDB" id="A0A554X943"/>
<keyword evidence="14" id="KW-1185">Reference proteome</keyword>
<dbReference type="UniPathway" id="UPA00344"/>
<keyword evidence="7 11" id="KW-0479">Metal-binding</keyword>
<keyword evidence="5 11" id="KW-0500">Molybdenum</keyword>
<keyword evidence="6 11" id="KW-0808">Transferase</keyword>
<dbReference type="FunFam" id="3.40.980.10:FF:000004">
    <property type="entry name" value="Molybdopterin molybdenumtransferase"/>
    <property type="match status" value="1"/>
</dbReference>
<dbReference type="Gene3D" id="3.40.980.10">
    <property type="entry name" value="MoaB/Mog-like domain"/>
    <property type="match status" value="1"/>
</dbReference>
<evidence type="ECO:0000256" key="4">
    <source>
        <dbReference type="ARBA" id="ARBA00010763"/>
    </source>
</evidence>
<dbReference type="EMBL" id="VJOL01000001">
    <property type="protein sequence ID" value="TSE32361.1"/>
    <property type="molecule type" value="Genomic_DNA"/>
</dbReference>
<comment type="function">
    <text evidence="2 11">Catalyzes the insertion of molybdate into adenylated molybdopterin with the concomitant release of AMP.</text>
</comment>
<dbReference type="SMART" id="SM00852">
    <property type="entry name" value="MoCF_biosynth"/>
    <property type="match status" value="1"/>
</dbReference>
<dbReference type="InterPro" id="IPR005110">
    <property type="entry name" value="MoeA_linker/N"/>
</dbReference>
<evidence type="ECO:0000259" key="12">
    <source>
        <dbReference type="SMART" id="SM00852"/>
    </source>
</evidence>
<keyword evidence="9 11" id="KW-0501">Molybdenum cofactor biosynthesis</keyword>
<dbReference type="Pfam" id="PF03454">
    <property type="entry name" value="MoeA_C"/>
    <property type="match status" value="1"/>
</dbReference>
<dbReference type="SUPFAM" id="SSF53218">
    <property type="entry name" value="Molybdenum cofactor biosynthesis proteins"/>
    <property type="match status" value="1"/>
</dbReference>
<dbReference type="CDD" id="cd00887">
    <property type="entry name" value="MoeA"/>
    <property type="match status" value="1"/>
</dbReference>
<evidence type="ECO:0000256" key="9">
    <source>
        <dbReference type="ARBA" id="ARBA00023150"/>
    </source>
</evidence>
<evidence type="ECO:0000256" key="3">
    <source>
        <dbReference type="ARBA" id="ARBA00005046"/>
    </source>
</evidence>
<dbReference type="EC" id="2.10.1.1" evidence="11"/>
<dbReference type="Pfam" id="PF03453">
    <property type="entry name" value="MoeA_N"/>
    <property type="match status" value="1"/>
</dbReference>
<dbReference type="SUPFAM" id="SSF63882">
    <property type="entry name" value="MoeA N-terminal region -like"/>
    <property type="match status" value="1"/>
</dbReference>
<dbReference type="GO" id="GO:0061599">
    <property type="term" value="F:molybdopterin molybdotransferase activity"/>
    <property type="evidence" value="ECO:0007669"/>
    <property type="project" value="UniProtKB-UniRule"/>
</dbReference>
<dbReference type="InterPro" id="IPR001453">
    <property type="entry name" value="MoaB/Mog_dom"/>
</dbReference>
<dbReference type="NCBIfam" id="NF045515">
    <property type="entry name" value="Glp_gephyrin"/>
    <property type="match status" value="1"/>
</dbReference>
<comment type="catalytic activity">
    <reaction evidence="10">
        <text>adenylyl-molybdopterin + molybdate = Mo-molybdopterin + AMP + H(+)</text>
        <dbReference type="Rhea" id="RHEA:35047"/>
        <dbReference type="ChEBI" id="CHEBI:15378"/>
        <dbReference type="ChEBI" id="CHEBI:36264"/>
        <dbReference type="ChEBI" id="CHEBI:62727"/>
        <dbReference type="ChEBI" id="CHEBI:71302"/>
        <dbReference type="ChEBI" id="CHEBI:456215"/>
        <dbReference type="EC" id="2.10.1.1"/>
    </reaction>
</comment>
<evidence type="ECO:0000256" key="2">
    <source>
        <dbReference type="ARBA" id="ARBA00002901"/>
    </source>
</evidence>
<evidence type="ECO:0000256" key="11">
    <source>
        <dbReference type="RuleBase" id="RU365090"/>
    </source>
</evidence>
<dbReference type="Gene3D" id="2.40.340.10">
    <property type="entry name" value="MoeA, C-terminal, domain IV"/>
    <property type="match status" value="1"/>
</dbReference>
<dbReference type="SUPFAM" id="SSF63867">
    <property type="entry name" value="MoeA C-terminal domain-like"/>
    <property type="match status" value="1"/>
</dbReference>
<evidence type="ECO:0000256" key="1">
    <source>
        <dbReference type="ARBA" id="ARBA00001946"/>
    </source>
</evidence>
<comment type="similarity">
    <text evidence="4 11">Belongs to the MoeA family.</text>
</comment>
<dbReference type="InterPro" id="IPR036425">
    <property type="entry name" value="MoaB/Mog-like_dom_sf"/>
</dbReference>
<sequence length="440" mass="46016">MTTGAAMAAPGSRPGLMALEEALQRLLSGLTPIAEVERVPTEQAAGRVLAQDLVSALDVPGFDNSQMDGYAVRRADVERAVAAGAPLPVVQRIAAGHFGAELAPGTVARIFTGAPLPRGADAVVMQEEAIVVDAPPTDAEAGRHGWVRLTAVPAEGQWVRRRGSDIRAGAVVVAAGTRMSAAEAGLAASVGCAALPVVRRVRVALASTGDELIQPGALPPEPLPPGAIYNSNRFFLEPLLRRLGCEVSVLAPIPDDRAATHAALLAAARDHDVIVTTGGVSVGEEDHVKPVVQALGGLDLWQIAMKPGKPFAHGWIDRAHAGGTGRCHVIGLPGNPVSSFVTFLLLARPFLLRLGGARVAAEVAPALPLVAHFDWPRPDRRREFLRVRRNPHGGLDLFPNQNSGVLTSMAWADGLVDLPAGQAIARGDTVRYLPLAALLD</sequence>
<dbReference type="InterPro" id="IPR005111">
    <property type="entry name" value="MoeA_C_domain_IV"/>
</dbReference>
<dbReference type="RefSeq" id="WP_246098844.1">
    <property type="nucleotide sequence ID" value="NZ_VJOL01000001.1"/>
</dbReference>
<name>A0A554X943_9BURK</name>
<dbReference type="InterPro" id="IPR036688">
    <property type="entry name" value="MoeA_C_domain_IV_sf"/>
</dbReference>
<comment type="caution">
    <text evidence="13">The sequence shown here is derived from an EMBL/GenBank/DDBJ whole genome shotgun (WGS) entry which is preliminary data.</text>
</comment>
<dbReference type="Gene3D" id="3.90.105.10">
    <property type="entry name" value="Molybdopterin biosynthesis moea protein, domain 2"/>
    <property type="match status" value="1"/>
</dbReference>
<evidence type="ECO:0000256" key="7">
    <source>
        <dbReference type="ARBA" id="ARBA00022723"/>
    </source>
</evidence>
<dbReference type="InterPro" id="IPR036135">
    <property type="entry name" value="MoeA_linker/N_sf"/>
</dbReference>
<evidence type="ECO:0000313" key="13">
    <source>
        <dbReference type="EMBL" id="TSE32361.1"/>
    </source>
</evidence>
<organism evidence="13 14">
    <name type="scientific">Tepidimonas thermarum</name>
    <dbReference type="NCBI Taxonomy" id="335431"/>
    <lineage>
        <taxon>Bacteria</taxon>
        <taxon>Pseudomonadati</taxon>
        <taxon>Pseudomonadota</taxon>
        <taxon>Betaproteobacteria</taxon>
        <taxon>Burkholderiales</taxon>
        <taxon>Tepidimonas</taxon>
    </lineage>
</organism>
<dbReference type="Pfam" id="PF00994">
    <property type="entry name" value="MoCF_biosynth"/>
    <property type="match status" value="1"/>
</dbReference>
<dbReference type="Proteomes" id="UP000318542">
    <property type="component" value="Unassembled WGS sequence"/>
</dbReference>
<evidence type="ECO:0000256" key="6">
    <source>
        <dbReference type="ARBA" id="ARBA00022679"/>
    </source>
</evidence>
<dbReference type="Gene3D" id="2.170.190.11">
    <property type="entry name" value="Molybdopterin biosynthesis moea protein, domain 3"/>
    <property type="match status" value="1"/>
</dbReference>
<reference evidence="13 14" key="1">
    <citation type="submission" date="2019-07" db="EMBL/GenBank/DDBJ databases">
        <title>Tepidimonas thermarum AA-1 draft genome.</title>
        <authorList>
            <person name="Da Costa M.S."/>
            <person name="Froufe H.J.C."/>
            <person name="Egas C."/>
            <person name="Albuquerque L."/>
        </authorList>
    </citation>
    <scope>NUCLEOTIDE SEQUENCE [LARGE SCALE GENOMIC DNA]</scope>
    <source>
        <strain evidence="13 14">AA-1</strain>
    </source>
</reference>
<evidence type="ECO:0000313" key="14">
    <source>
        <dbReference type="Proteomes" id="UP000318542"/>
    </source>
</evidence>
<dbReference type="PANTHER" id="PTHR10192">
    <property type="entry name" value="MOLYBDOPTERIN BIOSYNTHESIS PROTEIN"/>
    <property type="match status" value="1"/>
</dbReference>
<comment type="pathway">
    <text evidence="3 11">Cofactor biosynthesis; molybdopterin biosynthesis.</text>
</comment>
<accession>A0A554X943</accession>
<feature type="domain" description="MoaB/Mog" evidence="12">
    <location>
        <begin position="204"/>
        <end position="353"/>
    </location>
</feature>
<dbReference type="PANTHER" id="PTHR10192:SF5">
    <property type="entry name" value="GEPHYRIN"/>
    <property type="match status" value="1"/>
</dbReference>
<dbReference type="GO" id="GO:0006777">
    <property type="term" value="P:Mo-molybdopterin cofactor biosynthetic process"/>
    <property type="evidence" value="ECO:0007669"/>
    <property type="project" value="UniProtKB-UniRule"/>
</dbReference>
<gene>
    <name evidence="13" type="primary">moeA_1</name>
    <name evidence="13" type="ORF">Tther_00148</name>
</gene>
<proteinExistence type="inferred from homology"/>
<keyword evidence="8 11" id="KW-0460">Magnesium</keyword>
<dbReference type="InterPro" id="IPR038987">
    <property type="entry name" value="MoeA-like"/>
</dbReference>
<protein>
    <recommendedName>
        <fullName evidence="11">Molybdopterin molybdenumtransferase</fullName>
        <ecNumber evidence="11">2.10.1.1</ecNumber>
    </recommendedName>
</protein>
<evidence type="ECO:0000256" key="8">
    <source>
        <dbReference type="ARBA" id="ARBA00022842"/>
    </source>
</evidence>
<dbReference type="GO" id="GO:0046872">
    <property type="term" value="F:metal ion binding"/>
    <property type="evidence" value="ECO:0007669"/>
    <property type="project" value="UniProtKB-UniRule"/>
</dbReference>
<dbReference type="GO" id="GO:0005829">
    <property type="term" value="C:cytosol"/>
    <property type="evidence" value="ECO:0007669"/>
    <property type="project" value="TreeGrafter"/>
</dbReference>
<dbReference type="NCBIfam" id="TIGR00177">
    <property type="entry name" value="molyb_syn"/>
    <property type="match status" value="1"/>
</dbReference>